<organism evidence="1 2">
    <name type="scientific">Ilyodon furcidens</name>
    <name type="common">goldbreast splitfin</name>
    <dbReference type="NCBI Taxonomy" id="33524"/>
    <lineage>
        <taxon>Eukaryota</taxon>
        <taxon>Metazoa</taxon>
        <taxon>Chordata</taxon>
        <taxon>Craniata</taxon>
        <taxon>Vertebrata</taxon>
        <taxon>Euteleostomi</taxon>
        <taxon>Actinopterygii</taxon>
        <taxon>Neopterygii</taxon>
        <taxon>Teleostei</taxon>
        <taxon>Neoteleostei</taxon>
        <taxon>Acanthomorphata</taxon>
        <taxon>Ovalentaria</taxon>
        <taxon>Atherinomorphae</taxon>
        <taxon>Cyprinodontiformes</taxon>
        <taxon>Goodeidae</taxon>
        <taxon>Ilyodon</taxon>
    </lineage>
</organism>
<name>A0ABV0VAG7_9TELE</name>
<evidence type="ECO:0000313" key="1">
    <source>
        <dbReference type="EMBL" id="MEQ2253737.1"/>
    </source>
</evidence>
<dbReference type="EMBL" id="JAHRIQ010099445">
    <property type="protein sequence ID" value="MEQ2253737.1"/>
    <property type="molecule type" value="Genomic_DNA"/>
</dbReference>
<keyword evidence="2" id="KW-1185">Reference proteome</keyword>
<protein>
    <recommendedName>
        <fullName evidence="3">Secreted protein</fullName>
    </recommendedName>
</protein>
<accession>A0ABV0VAG7</accession>
<gene>
    <name evidence="1" type="ORF">ILYODFUR_035462</name>
</gene>
<sequence>MHAAPFKVQSCIQMCLFVHSTLYVTEQSRLLRDSTQCAHCCLKAEAKLERARQPSCSGTLSDRPGCCCGNEIKADQYPTHCFTLQSSTTHFTDVGLRSHFISLRLILTPKQVIVHEK</sequence>
<reference evidence="1 2" key="1">
    <citation type="submission" date="2021-06" db="EMBL/GenBank/DDBJ databases">
        <authorList>
            <person name="Palmer J.M."/>
        </authorList>
    </citation>
    <scope>NUCLEOTIDE SEQUENCE [LARGE SCALE GENOMIC DNA]</scope>
    <source>
        <strain evidence="2">if_2019</strain>
        <tissue evidence="1">Muscle</tissue>
    </source>
</reference>
<comment type="caution">
    <text evidence="1">The sequence shown here is derived from an EMBL/GenBank/DDBJ whole genome shotgun (WGS) entry which is preliminary data.</text>
</comment>
<dbReference type="Proteomes" id="UP001482620">
    <property type="component" value="Unassembled WGS sequence"/>
</dbReference>
<evidence type="ECO:0008006" key="3">
    <source>
        <dbReference type="Google" id="ProtNLM"/>
    </source>
</evidence>
<proteinExistence type="predicted"/>
<evidence type="ECO:0000313" key="2">
    <source>
        <dbReference type="Proteomes" id="UP001482620"/>
    </source>
</evidence>